<keyword evidence="1" id="KW-0812">Transmembrane</keyword>
<keyword evidence="3" id="KW-1185">Reference proteome</keyword>
<organism evidence="2 3">
    <name type="scientific">Brucella cytisi</name>
    <dbReference type="NCBI Taxonomy" id="407152"/>
    <lineage>
        <taxon>Bacteria</taxon>
        <taxon>Pseudomonadati</taxon>
        <taxon>Pseudomonadota</taxon>
        <taxon>Alphaproteobacteria</taxon>
        <taxon>Hyphomicrobiales</taxon>
        <taxon>Brucellaceae</taxon>
        <taxon>Brucella/Ochrobactrum group</taxon>
        <taxon>Brucella</taxon>
    </lineage>
</organism>
<proteinExistence type="predicted"/>
<name>A0A1J6HAS2_9HYPH</name>
<dbReference type="EMBL" id="MOEC01000078">
    <property type="protein sequence ID" value="OIS90212.1"/>
    <property type="molecule type" value="Genomic_DNA"/>
</dbReference>
<dbReference type="RefSeq" id="WP_071634653.1">
    <property type="nucleotide sequence ID" value="NZ_MOEC01000078.1"/>
</dbReference>
<gene>
    <name evidence="2" type="ORF">BLA27_27985</name>
</gene>
<feature type="transmembrane region" description="Helical" evidence="1">
    <location>
        <begin position="38"/>
        <end position="59"/>
    </location>
</feature>
<reference evidence="2 3" key="1">
    <citation type="submission" date="2016-10" db="EMBL/GenBank/DDBJ databases">
        <title>The Draft Genome Sequence of the Potato Rhizosphere Bacteria Ochrobactrum sp. IPA7.2.</title>
        <authorList>
            <person name="Gogoleva N.E."/>
            <person name="Khlopko Y.A."/>
            <person name="Burygin G.L."/>
            <person name="Plotnikov A.O."/>
        </authorList>
    </citation>
    <scope>NUCLEOTIDE SEQUENCE [LARGE SCALE GENOMIC DNA]</scope>
    <source>
        <strain evidence="2 3">IPA7.2</strain>
    </source>
</reference>
<evidence type="ECO:0000313" key="2">
    <source>
        <dbReference type="EMBL" id="OIS90212.1"/>
    </source>
</evidence>
<accession>A0A1J6HAS2</accession>
<dbReference type="Proteomes" id="UP000182985">
    <property type="component" value="Unassembled WGS sequence"/>
</dbReference>
<dbReference type="AlphaFoldDB" id="A0A1J6HAS2"/>
<protein>
    <submittedName>
        <fullName evidence="2">Uncharacterized protein</fullName>
    </submittedName>
</protein>
<sequence>MTPFILISVTAATLFVIAFVVSFFMVPRGQNRSWSFSFALGVVVGGAGAVAAAGASLLLPLTTTKLEEVARSENKCVVQYLSAQPGELRQITLRNAQEYCADLDARKKQEAALTGAAQ</sequence>
<evidence type="ECO:0000256" key="1">
    <source>
        <dbReference type="SAM" id="Phobius"/>
    </source>
</evidence>
<keyword evidence="1" id="KW-1133">Transmembrane helix</keyword>
<evidence type="ECO:0000313" key="3">
    <source>
        <dbReference type="Proteomes" id="UP000182985"/>
    </source>
</evidence>
<comment type="caution">
    <text evidence="2">The sequence shown here is derived from an EMBL/GenBank/DDBJ whole genome shotgun (WGS) entry which is preliminary data.</text>
</comment>
<feature type="transmembrane region" description="Helical" evidence="1">
    <location>
        <begin position="6"/>
        <end position="26"/>
    </location>
</feature>
<keyword evidence="1" id="KW-0472">Membrane</keyword>